<feature type="chain" id="PRO_5028847477" evidence="2">
    <location>
        <begin position="18"/>
        <end position="465"/>
    </location>
</feature>
<dbReference type="Proteomes" id="UP000492821">
    <property type="component" value="Unassembled WGS sequence"/>
</dbReference>
<proteinExistence type="predicted"/>
<sequence>MLIRAVFLVGLIRFCTGVTTPCADQTQQCGVLIEEFEKQIQDYKTAAFRRCFNHPACQHEKIAFDDCYTRAIRAVRAPFNHEQTPNDGFFDSSERYRAQVEQCLGGVTRNGGQQPDDDIFAEIVFSTQLSDEMWKLAETPEGFRQGCSRRDYGRIFGDGISRILDTSKTSINNLNTSCTLQQSEMNCYRKSLDNDSRFQELLKHRDDTLIGCVQRIRLQSQCRGGGNPDVTTCLCAAREEFNNRLQASLLECARKSDIGKLYESLLEKGIRQEVLRFDDSDYDKGVDNDVSDAPPTPAVEPKHRQQNTGRHRYHQATTTTHVPSPPEFPVTNVITPGSLINGQCLCACPTSTTLSPQGSTMASVVEQQVRDAMSTSMDSRSATSGGYVVSPSTDQFVVQHRPPASSIAQPVQPAQAMAYGNGGGYYPSYQSQPRARAVADPFTAMEMGVSDGFSRFFNGLPPPVA</sequence>
<reference evidence="4" key="2">
    <citation type="submission" date="2020-10" db="UniProtKB">
        <authorList>
            <consortium name="WormBaseParasite"/>
        </authorList>
    </citation>
    <scope>IDENTIFICATION</scope>
</reference>
<evidence type="ECO:0000256" key="1">
    <source>
        <dbReference type="SAM" id="MobiDB-lite"/>
    </source>
</evidence>
<name>A0A7E4ULC3_PANRE</name>
<feature type="region of interest" description="Disordered" evidence="1">
    <location>
        <begin position="281"/>
        <end position="311"/>
    </location>
</feature>
<keyword evidence="3" id="KW-1185">Reference proteome</keyword>
<evidence type="ECO:0000256" key="2">
    <source>
        <dbReference type="SAM" id="SignalP"/>
    </source>
</evidence>
<evidence type="ECO:0000313" key="3">
    <source>
        <dbReference type="Proteomes" id="UP000492821"/>
    </source>
</evidence>
<evidence type="ECO:0000313" key="4">
    <source>
        <dbReference type="WBParaSite" id="Pan_g10095.t1"/>
    </source>
</evidence>
<keyword evidence="2" id="KW-0732">Signal</keyword>
<reference evidence="3" key="1">
    <citation type="journal article" date="2013" name="Genetics">
        <title>The draft genome and transcriptome of Panagrellus redivivus are shaped by the harsh demands of a free-living lifestyle.</title>
        <authorList>
            <person name="Srinivasan J."/>
            <person name="Dillman A.R."/>
            <person name="Macchietto M.G."/>
            <person name="Heikkinen L."/>
            <person name="Lakso M."/>
            <person name="Fracchia K.M."/>
            <person name="Antoshechkin I."/>
            <person name="Mortazavi A."/>
            <person name="Wong G."/>
            <person name="Sternberg P.W."/>
        </authorList>
    </citation>
    <scope>NUCLEOTIDE SEQUENCE [LARGE SCALE GENOMIC DNA]</scope>
    <source>
        <strain evidence="3">MT8872</strain>
    </source>
</reference>
<accession>A0A7E4ULC3</accession>
<feature type="signal peptide" evidence="2">
    <location>
        <begin position="1"/>
        <end position="17"/>
    </location>
</feature>
<dbReference type="AlphaFoldDB" id="A0A7E4ULC3"/>
<dbReference type="WBParaSite" id="Pan_g10095.t1">
    <property type="protein sequence ID" value="Pan_g10095.t1"/>
    <property type="gene ID" value="Pan_g10095"/>
</dbReference>
<protein>
    <submittedName>
        <fullName evidence="4">Uncharacterized protein</fullName>
    </submittedName>
</protein>
<organism evidence="3 4">
    <name type="scientific">Panagrellus redivivus</name>
    <name type="common">Microworm</name>
    <dbReference type="NCBI Taxonomy" id="6233"/>
    <lineage>
        <taxon>Eukaryota</taxon>
        <taxon>Metazoa</taxon>
        <taxon>Ecdysozoa</taxon>
        <taxon>Nematoda</taxon>
        <taxon>Chromadorea</taxon>
        <taxon>Rhabditida</taxon>
        <taxon>Tylenchina</taxon>
        <taxon>Panagrolaimomorpha</taxon>
        <taxon>Panagrolaimoidea</taxon>
        <taxon>Panagrolaimidae</taxon>
        <taxon>Panagrellus</taxon>
    </lineage>
</organism>